<proteinExistence type="predicted"/>
<accession>A0ABY7C1E5</accession>
<sequence>MAFSPAEIYLSKVFEIGISRSTLKHLLNIAGRHQNIALIGWSDYAKHLINVYPDRIKCIVDEKTEVTGLSFRDVPVVPFSSKEARSADCYLATRFDMLTSAVLRLYQDRQFPTKRYLFAPEYDGRTSEFYDPMMQDAIFETIRSAGSPPPTMMEDSRIVLLVEVLRTALRVEGDVVEIGSWQGGSSWYICQALKALNEDRRAYFFDLFDESERMSGRAVMASDHIRRQLSFYPNTSVVVGDVRETITALEDRRIAFFHYDNMFQHKVFPYVWSRMPSGGMILLDNYGHFRSHPAMIDDFAEKNGTRVTFIPPLGQGILIKP</sequence>
<dbReference type="RefSeq" id="WP_268881285.1">
    <property type="nucleotide sequence ID" value="NZ_CP114029.1"/>
</dbReference>
<dbReference type="GO" id="GO:0008168">
    <property type="term" value="F:methyltransferase activity"/>
    <property type="evidence" value="ECO:0007669"/>
    <property type="project" value="UniProtKB-KW"/>
</dbReference>
<dbReference type="InterPro" id="IPR008884">
    <property type="entry name" value="TylF_MeTrfase"/>
</dbReference>
<gene>
    <name evidence="1" type="ORF">OH818_27150</name>
</gene>
<dbReference type="PANTHER" id="PTHR40036">
    <property type="entry name" value="MACROCIN O-METHYLTRANSFERASE"/>
    <property type="match status" value="1"/>
</dbReference>
<keyword evidence="2" id="KW-1185">Reference proteome</keyword>
<dbReference type="PANTHER" id="PTHR40036:SF1">
    <property type="entry name" value="MACROCIN O-METHYLTRANSFERASE"/>
    <property type="match status" value="1"/>
</dbReference>
<dbReference type="SUPFAM" id="SSF53335">
    <property type="entry name" value="S-adenosyl-L-methionine-dependent methyltransferases"/>
    <property type="match status" value="1"/>
</dbReference>
<dbReference type="GO" id="GO:0032259">
    <property type="term" value="P:methylation"/>
    <property type="evidence" value="ECO:0007669"/>
    <property type="project" value="UniProtKB-KW"/>
</dbReference>
<dbReference type="InterPro" id="IPR029063">
    <property type="entry name" value="SAM-dependent_MTases_sf"/>
</dbReference>
<organism evidence="1 2">
    <name type="scientific">Jiella pelagia</name>
    <dbReference type="NCBI Taxonomy" id="2986949"/>
    <lineage>
        <taxon>Bacteria</taxon>
        <taxon>Pseudomonadati</taxon>
        <taxon>Pseudomonadota</taxon>
        <taxon>Alphaproteobacteria</taxon>
        <taxon>Hyphomicrobiales</taxon>
        <taxon>Aurantimonadaceae</taxon>
        <taxon>Jiella</taxon>
    </lineage>
</organism>
<dbReference type="EMBL" id="CP114029">
    <property type="protein sequence ID" value="WAP68854.1"/>
    <property type="molecule type" value="Genomic_DNA"/>
</dbReference>
<dbReference type="Proteomes" id="UP001164020">
    <property type="component" value="Chromosome"/>
</dbReference>
<evidence type="ECO:0000313" key="1">
    <source>
        <dbReference type="EMBL" id="WAP68854.1"/>
    </source>
</evidence>
<keyword evidence="1" id="KW-0808">Transferase</keyword>
<evidence type="ECO:0000313" key="2">
    <source>
        <dbReference type="Proteomes" id="UP001164020"/>
    </source>
</evidence>
<protein>
    <submittedName>
        <fullName evidence="1">Class I SAM-dependent methyltransferase</fullName>
    </submittedName>
</protein>
<dbReference type="Gene3D" id="3.40.50.150">
    <property type="entry name" value="Vaccinia Virus protein VP39"/>
    <property type="match status" value="1"/>
</dbReference>
<keyword evidence="1" id="KW-0489">Methyltransferase</keyword>
<reference evidence="1" key="1">
    <citation type="submission" date="2022-12" db="EMBL/GenBank/DDBJ databases">
        <title>Jiella pelagia sp. nov., isolated from phosphonate enriched culture of Northwest Pacific surface seawater.</title>
        <authorList>
            <person name="Shin D.Y."/>
            <person name="Hwang C.Y."/>
        </authorList>
    </citation>
    <scope>NUCLEOTIDE SEQUENCE</scope>
    <source>
        <strain evidence="1">HL-NP1</strain>
    </source>
</reference>
<name>A0ABY7C1E5_9HYPH</name>
<dbReference type="Pfam" id="PF13578">
    <property type="entry name" value="Methyltransf_24"/>
    <property type="match status" value="1"/>
</dbReference>